<organism evidence="1 2">
    <name type="scientific">Eubacterium ventriosum</name>
    <dbReference type="NCBI Taxonomy" id="39496"/>
    <lineage>
        <taxon>Bacteria</taxon>
        <taxon>Bacillati</taxon>
        <taxon>Bacillota</taxon>
        <taxon>Clostridia</taxon>
        <taxon>Eubacteriales</taxon>
        <taxon>Eubacteriaceae</taxon>
        <taxon>Eubacterium</taxon>
    </lineage>
</organism>
<reference evidence="1 2" key="1">
    <citation type="submission" date="2018-08" db="EMBL/GenBank/DDBJ databases">
        <title>A genome reference for cultivated species of the human gut microbiota.</title>
        <authorList>
            <person name="Zou Y."/>
            <person name="Xue W."/>
            <person name="Luo G."/>
        </authorList>
    </citation>
    <scope>NUCLEOTIDE SEQUENCE [LARGE SCALE GENOMIC DNA]</scope>
    <source>
        <strain evidence="1 2">AM43-2</strain>
    </source>
</reference>
<dbReference type="EMBL" id="QSFO01000003">
    <property type="protein sequence ID" value="RHA56282.1"/>
    <property type="molecule type" value="Genomic_DNA"/>
</dbReference>
<accession>A0A413S3V9</accession>
<sequence length="92" mass="10360">MRIEKIEKPKEKFGLLKKIFLSKKYNDSLVKKLSAGELTVAQLKQINRAIKSGLSDRQLNSIINSKKDAGRMAVIIDIAINVNKMSEKEAKC</sequence>
<protein>
    <submittedName>
        <fullName evidence="1">Uncharacterized protein</fullName>
    </submittedName>
</protein>
<name>A0A413S3V9_9FIRM</name>
<evidence type="ECO:0000313" key="2">
    <source>
        <dbReference type="Proteomes" id="UP000284598"/>
    </source>
</evidence>
<proteinExistence type="predicted"/>
<dbReference type="Proteomes" id="UP000284598">
    <property type="component" value="Unassembled WGS sequence"/>
</dbReference>
<gene>
    <name evidence="1" type="ORF">DW929_02945</name>
</gene>
<dbReference type="AlphaFoldDB" id="A0A413S3V9"/>
<evidence type="ECO:0000313" key="1">
    <source>
        <dbReference type="EMBL" id="RHA56282.1"/>
    </source>
</evidence>
<comment type="caution">
    <text evidence="1">The sequence shown here is derived from an EMBL/GenBank/DDBJ whole genome shotgun (WGS) entry which is preliminary data.</text>
</comment>